<dbReference type="InterPro" id="IPR009057">
    <property type="entry name" value="Homeodomain-like_sf"/>
</dbReference>
<proteinExistence type="predicted"/>
<dbReference type="EMBL" id="JACHVC010000006">
    <property type="protein sequence ID" value="MBC2605096.1"/>
    <property type="molecule type" value="Genomic_DNA"/>
</dbReference>
<dbReference type="Pfam" id="PF00440">
    <property type="entry name" value="TetR_N"/>
    <property type="match status" value="1"/>
</dbReference>
<accession>A0A7X1B3R7</accession>
<keyword evidence="7" id="KW-1185">Reference proteome</keyword>
<sequence length="219" mass="25100">MVSDTVNVEGEALDLGCLGLEELGLGQPADLMQRESEVRRRILGAALPLFANQGFDSTPVDQIISDSEASPSTLYRQFENKEGLLNCLYSIAHAEFAEYVSVEAGEIWRDISFYEVLRRGVAYGMYRPNRYKILFVRNFTGILREENLKVSELFRQGSLEILKLGQEKRFIREGDVQMLDSVIRGGINNTLQQFAENRIELTRTNFDFLVRMIWDAIRF</sequence>
<dbReference type="PANTHER" id="PTHR30055">
    <property type="entry name" value="HTH-TYPE TRANSCRIPTIONAL REGULATOR RUTR"/>
    <property type="match status" value="1"/>
</dbReference>
<evidence type="ECO:0000313" key="7">
    <source>
        <dbReference type="Proteomes" id="UP000526501"/>
    </source>
</evidence>
<dbReference type="Proteomes" id="UP000526501">
    <property type="component" value="Unassembled WGS sequence"/>
</dbReference>
<feature type="DNA-binding region" description="H-T-H motif" evidence="4">
    <location>
        <begin position="59"/>
        <end position="78"/>
    </location>
</feature>
<dbReference type="InterPro" id="IPR050109">
    <property type="entry name" value="HTH-type_TetR-like_transc_reg"/>
</dbReference>
<comment type="caution">
    <text evidence="6">The sequence shown here is derived from an EMBL/GenBank/DDBJ whole genome shotgun (WGS) entry which is preliminary data.</text>
</comment>
<keyword evidence="3" id="KW-0804">Transcription</keyword>
<evidence type="ECO:0000313" key="6">
    <source>
        <dbReference type="EMBL" id="MBC2605096.1"/>
    </source>
</evidence>
<evidence type="ECO:0000256" key="3">
    <source>
        <dbReference type="ARBA" id="ARBA00023163"/>
    </source>
</evidence>
<dbReference type="PANTHER" id="PTHR30055:SF234">
    <property type="entry name" value="HTH-TYPE TRANSCRIPTIONAL REGULATOR BETI"/>
    <property type="match status" value="1"/>
</dbReference>
<protein>
    <submittedName>
        <fullName evidence="6">TetR/AcrR family transcriptional regulator</fullName>
    </submittedName>
</protein>
<dbReference type="SUPFAM" id="SSF46689">
    <property type="entry name" value="Homeodomain-like"/>
    <property type="match status" value="1"/>
</dbReference>
<name>A0A7X1B3R7_9BACT</name>
<dbReference type="PRINTS" id="PR00455">
    <property type="entry name" value="HTHTETR"/>
</dbReference>
<feature type="domain" description="HTH tetR-type" evidence="5">
    <location>
        <begin position="36"/>
        <end position="96"/>
    </location>
</feature>
<dbReference type="InterPro" id="IPR001647">
    <property type="entry name" value="HTH_TetR"/>
</dbReference>
<keyword evidence="1" id="KW-0805">Transcription regulation</keyword>
<evidence type="ECO:0000256" key="2">
    <source>
        <dbReference type="ARBA" id="ARBA00023125"/>
    </source>
</evidence>
<dbReference type="GO" id="GO:0003700">
    <property type="term" value="F:DNA-binding transcription factor activity"/>
    <property type="evidence" value="ECO:0007669"/>
    <property type="project" value="TreeGrafter"/>
</dbReference>
<reference evidence="6 7" key="1">
    <citation type="submission" date="2020-07" db="EMBL/GenBank/DDBJ databases">
        <authorList>
            <person name="Feng X."/>
        </authorList>
    </citation>
    <scope>NUCLEOTIDE SEQUENCE [LARGE SCALE GENOMIC DNA]</scope>
    <source>
        <strain evidence="6 7">JCM23202</strain>
    </source>
</reference>
<dbReference type="RefSeq" id="WP_185658991.1">
    <property type="nucleotide sequence ID" value="NZ_CAWPOO010000006.1"/>
</dbReference>
<evidence type="ECO:0000256" key="4">
    <source>
        <dbReference type="PROSITE-ProRule" id="PRU00335"/>
    </source>
</evidence>
<keyword evidence="2 4" id="KW-0238">DNA-binding</keyword>
<evidence type="ECO:0000256" key="1">
    <source>
        <dbReference type="ARBA" id="ARBA00023015"/>
    </source>
</evidence>
<dbReference type="GO" id="GO:0000976">
    <property type="term" value="F:transcription cis-regulatory region binding"/>
    <property type="evidence" value="ECO:0007669"/>
    <property type="project" value="TreeGrafter"/>
</dbReference>
<dbReference type="Gene3D" id="1.10.357.10">
    <property type="entry name" value="Tetracycline Repressor, domain 2"/>
    <property type="match status" value="1"/>
</dbReference>
<organism evidence="6 7">
    <name type="scientific">Pelagicoccus albus</name>
    <dbReference type="NCBI Taxonomy" id="415222"/>
    <lineage>
        <taxon>Bacteria</taxon>
        <taxon>Pseudomonadati</taxon>
        <taxon>Verrucomicrobiota</taxon>
        <taxon>Opitutia</taxon>
        <taxon>Puniceicoccales</taxon>
        <taxon>Pelagicoccaceae</taxon>
        <taxon>Pelagicoccus</taxon>
    </lineage>
</organism>
<gene>
    <name evidence="6" type="ORF">H5P27_03480</name>
</gene>
<dbReference type="AlphaFoldDB" id="A0A7X1B3R7"/>
<dbReference type="PROSITE" id="PS50977">
    <property type="entry name" value="HTH_TETR_2"/>
    <property type="match status" value="1"/>
</dbReference>
<evidence type="ECO:0000259" key="5">
    <source>
        <dbReference type="PROSITE" id="PS50977"/>
    </source>
</evidence>